<dbReference type="Pfam" id="PF00643">
    <property type="entry name" value="zf-B_box"/>
    <property type="match status" value="1"/>
</dbReference>
<feature type="non-terminal residue" evidence="3">
    <location>
        <position position="110"/>
    </location>
</feature>
<accession>A0A9D4LAR5</accession>
<evidence type="ECO:0000256" key="1">
    <source>
        <dbReference type="PROSITE-ProRule" id="PRU00024"/>
    </source>
</evidence>
<dbReference type="Proteomes" id="UP000828390">
    <property type="component" value="Unassembled WGS sequence"/>
</dbReference>
<feature type="domain" description="B box-type" evidence="2">
    <location>
        <begin position="82"/>
        <end position="110"/>
    </location>
</feature>
<dbReference type="GO" id="GO:0008270">
    <property type="term" value="F:zinc ion binding"/>
    <property type="evidence" value="ECO:0007669"/>
    <property type="project" value="UniProtKB-KW"/>
</dbReference>
<evidence type="ECO:0000313" key="3">
    <source>
        <dbReference type="EMBL" id="KAH3855140.1"/>
    </source>
</evidence>
<keyword evidence="1" id="KW-0863">Zinc-finger</keyword>
<dbReference type="PROSITE" id="PS50119">
    <property type="entry name" value="ZF_BBOX"/>
    <property type="match status" value="1"/>
</dbReference>
<keyword evidence="1" id="KW-0479">Metal-binding</keyword>
<protein>
    <recommendedName>
        <fullName evidence="2">B box-type domain-containing protein</fullName>
    </recommendedName>
</protein>
<name>A0A9D4LAR5_DREPO</name>
<organism evidence="3 4">
    <name type="scientific">Dreissena polymorpha</name>
    <name type="common">Zebra mussel</name>
    <name type="synonym">Mytilus polymorpha</name>
    <dbReference type="NCBI Taxonomy" id="45954"/>
    <lineage>
        <taxon>Eukaryota</taxon>
        <taxon>Metazoa</taxon>
        <taxon>Spiralia</taxon>
        <taxon>Lophotrochozoa</taxon>
        <taxon>Mollusca</taxon>
        <taxon>Bivalvia</taxon>
        <taxon>Autobranchia</taxon>
        <taxon>Heteroconchia</taxon>
        <taxon>Euheterodonta</taxon>
        <taxon>Imparidentia</taxon>
        <taxon>Neoheterodontei</taxon>
        <taxon>Myida</taxon>
        <taxon>Dreissenoidea</taxon>
        <taxon>Dreissenidae</taxon>
        <taxon>Dreissena</taxon>
    </lineage>
</organism>
<dbReference type="CDD" id="cd19756">
    <property type="entry name" value="Bbox2"/>
    <property type="match status" value="1"/>
</dbReference>
<reference evidence="3" key="1">
    <citation type="journal article" date="2019" name="bioRxiv">
        <title>The Genome of the Zebra Mussel, Dreissena polymorpha: A Resource for Invasive Species Research.</title>
        <authorList>
            <person name="McCartney M.A."/>
            <person name="Auch B."/>
            <person name="Kono T."/>
            <person name="Mallez S."/>
            <person name="Zhang Y."/>
            <person name="Obille A."/>
            <person name="Becker A."/>
            <person name="Abrahante J.E."/>
            <person name="Garbe J."/>
            <person name="Badalamenti J.P."/>
            <person name="Herman A."/>
            <person name="Mangelson H."/>
            <person name="Liachko I."/>
            <person name="Sullivan S."/>
            <person name="Sone E.D."/>
            <person name="Koren S."/>
            <person name="Silverstein K.A.T."/>
            <person name="Beckman K.B."/>
            <person name="Gohl D.M."/>
        </authorList>
    </citation>
    <scope>NUCLEOTIDE SEQUENCE</scope>
    <source>
        <strain evidence="3">Duluth1</strain>
        <tissue evidence="3">Whole animal</tissue>
    </source>
</reference>
<keyword evidence="4" id="KW-1185">Reference proteome</keyword>
<dbReference type="EMBL" id="JAIWYP010000003">
    <property type="protein sequence ID" value="KAH3855140.1"/>
    <property type="molecule type" value="Genomic_DNA"/>
</dbReference>
<dbReference type="InterPro" id="IPR000315">
    <property type="entry name" value="Znf_B-box"/>
</dbReference>
<evidence type="ECO:0000313" key="4">
    <source>
        <dbReference type="Proteomes" id="UP000828390"/>
    </source>
</evidence>
<gene>
    <name evidence="3" type="ORF">DPMN_097701</name>
</gene>
<dbReference type="Gene3D" id="3.30.160.60">
    <property type="entry name" value="Classic Zinc Finger"/>
    <property type="match status" value="1"/>
</dbReference>
<evidence type="ECO:0000259" key="2">
    <source>
        <dbReference type="PROSITE" id="PS50119"/>
    </source>
</evidence>
<sequence length="110" mass="12807">MATSFSPVHKSSDLVKDYCCGACRSRSIEEIAEMYCETCLKCFCGKCIFHHSQLYADHITYGRGDMNKWPLTKKMEDFLYKCEIHKDKKLKMFCKDHSKPCCTNCAFLNH</sequence>
<proteinExistence type="predicted"/>
<dbReference type="SUPFAM" id="SSF57845">
    <property type="entry name" value="B-box zinc-binding domain"/>
    <property type="match status" value="1"/>
</dbReference>
<comment type="caution">
    <text evidence="3">The sequence shown here is derived from an EMBL/GenBank/DDBJ whole genome shotgun (WGS) entry which is preliminary data.</text>
</comment>
<keyword evidence="1" id="KW-0862">Zinc</keyword>
<dbReference type="AlphaFoldDB" id="A0A9D4LAR5"/>
<reference evidence="3" key="2">
    <citation type="submission" date="2020-11" db="EMBL/GenBank/DDBJ databases">
        <authorList>
            <person name="McCartney M.A."/>
            <person name="Auch B."/>
            <person name="Kono T."/>
            <person name="Mallez S."/>
            <person name="Becker A."/>
            <person name="Gohl D.M."/>
            <person name="Silverstein K.A.T."/>
            <person name="Koren S."/>
            <person name="Bechman K.B."/>
            <person name="Herman A."/>
            <person name="Abrahante J.E."/>
            <person name="Garbe J."/>
        </authorList>
    </citation>
    <scope>NUCLEOTIDE SEQUENCE</scope>
    <source>
        <strain evidence="3">Duluth1</strain>
        <tissue evidence="3">Whole animal</tissue>
    </source>
</reference>